<feature type="transmembrane region" description="Helical" evidence="1">
    <location>
        <begin position="537"/>
        <end position="557"/>
    </location>
</feature>
<feature type="transmembrane region" description="Helical" evidence="1">
    <location>
        <begin position="270"/>
        <end position="298"/>
    </location>
</feature>
<evidence type="ECO:0000313" key="2">
    <source>
        <dbReference type="EMBL" id="KAK4468816.1"/>
    </source>
</evidence>
<sequence>MILISISENLFSLILLIEFYEIIIINGEVKVSYNYNRINITTNNNNNNNSYQYILRNTSITLSFNEQWNFHFDMFIIIFLALLSFCANTGLLYLDRCAKSSNTMNNSSFSNNNFISFTNNNNNNNTITTSTNNNYYNNNSTTNFTMYNTNNNKAKSISSSSSKCILKKWLNQRNSHGINCLLYNQLSMQKNPNEITTTNMTSKTSTTTTTATTTTTTGLRSFSISNPPLNKYPSSISLLKLNHTNQIIHHGSIQYHHTPRSRRQRRYLRGLLGLSISNLSLSVCLLNWCICQIILYNIYNMNNYYTLKAWLTIIAFLNIWIIDIAQTLEIGAILWIALERTLGIHWPSETQTSNNNNNNTHTPTRTTTTTINSNNNNNNNNTCSKCISRPRFYSLKDSSSNQFHYKLSLYINNTLKKCKFTLNNTTNYCTTSIYQHTSTNLLSSKKRHKKKCISCFIRIILCFLPFVLFLLASTYSLINIIQQIKKQRVLLLHNNQHFQQQQQQHLIDFISDIQTTYIKHSSSINGSNINNNNTNTLIIGQFFIPLAILVTTNLLIYQKHQRENLSTMPKKIIFTNIQSVGDFAVDIL</sequence>
<dbReference type="EMBL" id="JALJAT010000006">
    <property type="protein sequence ID" value="KAK4468816.1"/>
    <property type="molecule type" value="Genomic_DNA"/>
</dbReference>
<dbReference type="Proteomes" id="UP001292079">
    <property type="component" value="Unassembled WGS sequence"/>
</dbReference>
<keyword evidence="3" id="KW-1185">Reference proteome</keyword>
<keyword evidence="1" id="KW-0472">Membrane</keyword>
<gene>
    <name evidence="2" type="ORF">MN116_007985</name>
</gene>
<keyword evidence="1" id="KW-1133">Transmembrane helix</keyword>
<name>A0AAE1Z721_SCHME</name>
<evidence type="ECO:0000313" key="3">
    <source>
        <dbReference type="Proteomes" id="UP001292079"/>
    </source>
</evidence>
<feature type="transmembrane region" description="Helical" evidence="1">
    <location>
        <begin position="310"/>
        <end position="338"/>
    </location>
</feature>
<keyword evidence="1" id="KW-0812">Transmembrane</keyword>
<evidence type="ECO:0000256" key="1">
    <source>
        <dbReference type="SAM" id="Phobius"/>
    </source>
</evidence>
<feature type="transmembrane region" description="Helical" evidence="1">
    <location>
        <begin position="455"/>
        <end position="478"/>
    </location>
</feature>
<protein>
    <submittedName>
        <fullName evidence="2">Uncharacterized protein</fullName>
    </submittedName>
</protein>
<accession>A0AAE1Z721</accession>
<proteinExistence type="predicted"/>
<reference evidence="2" key="2">
    <citation type="journal article" date="2023" name="Infect Dis Poverty">
        <title>Chromosome-scale genome of the human blood fluke Schistosoma mekongi and its implications for public health.</title>
        <authorList>
            <person name="Zhou M."/>
            <person name="Xu L."/>
            <person name="Xu D."/>
            <person name="Chen W."/>
            <person name="Khan J."/>
            <person name="Hu Y."/>
            <person name="Huang H."/>
            <person name="Wei H."/>
            <person name="Zhang Y."/>
            <person name="Chusongsang P."/>
            <person name="Tanasarnprasert K."/>
            <person name="Hu X."/>
            <person name="Limpanont Y."/>
            <person name="Lv Z."/>
        </authorList>
    </citation>
    <scope>NUCLEOTIDE SEQUENCE</scope>
    <source>
        <strain evidence="2">LV_2022a</strain>
    </source>
</reference>
<organism evidence="2 3">
    <name type="scientific">Schistosoma mekongi</name>
    <name type="common">Parasitic worm</name>
    <dbReference type="NCBI Taxonomy" id="38744"/>
    <lineage>
        <taxon>Eukaryota</taxon>
        <taxon>Metazoa</taxon>
        <taxon>Spiralia</taxon>
        <taxon>Lophotrochozoa</taxon>
        <taxon>Platyhelminthes</taxon>
        <taxon>Trematoda</taxon>
        <taxon>Digenea</taxon>
        <taxon>Strigeidida</taxon>
        <taxon>Schistosomatoidea</taxon>
        <taxon>Schistosomatidae</taxon>
        <taxon>Schistosoma</taxon>
    </lineage>
</organism>
<dbReference type="AlphaFoldDB" id="A0AAE1Z721"/>
<feature type="transmembrane region" description="Helical" evidence="1">
    <location>
        <begin position="74"/>
        <end position="94"/>
    </location>
</feature>
<comment type="caution">
    <text evidence="2">The sequence shown here is derived from an EMBL/GenBank/DDBJ whole genome shotgun (WGS) entry which is preliminary data.</text>
</comment>
<reference evidence="2" key="1">
    <citation type="submission" date="2022-04" db="EMBL/GenBank/DDBJ databases">
        <authorList>
            <person name="Xu L."/>
            <person name="Lv Z."/>
        </authorList>
    </citation>
    <scope>NUCLEOTIDE SEQUENCE</scope>
    <source>
        <strain evidence="2">LV_2022a</strain>
    </source>
</reference>